<dbReference type="InterPro" id="IPR012839">
    <property type="entry name" value="Organic_radical_activase"/>
</dbReference>
<dbReference type="InterPro" id="IPR017896">
    <property type="entry name" value="4Fe4S_Fe-S-bd"/>
</dbReference>
<evidence type="ECO:0000256" key="3">
    <source>
        <dbReference type="ARBA" id="ARBA00022485"/>
    </source>
</evidence>
<dbReference type="GO" id="GO:0051539">
    <property type="term" value="F:4 iron, 4 sulfur cluster binding"/>
    <property type="evidence" value="ECO:0007669"/>
    <property type="project" value="UniProtKB-KW"/>
</dbReference>
<dbReference type="AlphaFoldDB" id="A0AAE3E9Y3"/>
<evidence type="ECO:0000256" key="5">
    <source>
        <dbReference type="ARBA" id="ARBA00022723"/>
    </source>
</evidence>
<evidence type="ECO:0000313" key="12">
    <source>
        <dbReference type="EMBL" id="MCC2231276.1"/>
    </source>
</evidence>
<comment type="similarity">
    <text evidence="2">Belongs to the organic radical-activating enzymes family.</text>
</comment>
<dbReference type="NCBIfam" id="NF043069">
    <property type="entry name" value="T4HPD_activ_SAM"/>
    <property type="match status" value="1"/>
</dbReference>
<protein>
    <submittedName>
        <fullName evidence="12">Glycyl-radical enzyme activating protein</fullName>
    </submittedName>
</protein>
<comment type="caution">
    <text evidence="12">The sequence shown here is derived from an EMBL/GenBank/DDBJ whole genome shotgun (WGS) entry which is preliminary data.</text>
</comment>
<dbReference type="Pfam" id="PF00037">
    <property type="entry name" value="Fer4"/>
    <property type="match status" value="1"/>
</dbReference>
<comment type="cofactor">
    <cofactor evidence="1">
        <name>[4Fe-4S] cluster</name>
        <dbReference type="ChEBI" id="CHEBI:49883"/>
    </cofactor>
</comment>
<dbReference type="Pfam" id="PF13353">
    <property type="entry name" value="Fer4_12"/>
    <property type="match status" value="1"/>
</dbReference>
<keyword evidence="3" id="KW-0004">4Fe-4S</keyword>
<dbReference type="InterPro" id="IPR058240">
    <property type="entry name" value="rSAM_sf"/>
</dbReference>
<keyword evidence="7" id="KW-0408">Iron</keyword>
<dbReference type="SFLD" id="SFLDS00029">
    <property type="entry name" value="Radical_SAM"/>
    <property type="match status" value="1"/>
</dbReference>
<dbReference type="PROSITE" id="PS51379">
    <property type="entry name" value="4FE4S_FER_2"/>
    <property type="match status" value="2"/>
</dbReference>
<dbReference type="InterPro" id="IPR040074">
    <property type="entry name" value="BssD/PflA/YjjW"/>
</dbReference>
<dbReference type="SFLD" id="SFLDG01118">
    <property type="entry name" value="activating_enzymes__group_2"/>
    <property type="match status" value="1"/>
</dbReference>
<proteinExistence type="inferred from homology"/>
<evidence type="ECO:0000259" key="10">
    <source>
        <dbReference type="PROSITE" id="PS51379"/>
    </source>
</evidence>
<dbReference type="PROSITE" id="PS01087">
    <property type="entry name" value="RADICAL_ACTIVATING"/>
    <property type="match status" value="1"/>
</dbReference>
<keyword evidence="13" id="KW-1185">Reference proteome</keyword>
<evidence type="ECO:0000256" key="8">
    <source>
        <dbReference type="ARBA" id="ARBA00023014"/>
    </source>
</evidence>
<dbReference type="PANTHER" id="PTHR30352:SF4">
    <property type="entry name" value="PYRUVATE FORMATE-LYASE 2-ACTIVATING ENZYME"/>
    <property type="match status" value="1"/>
</dbReference>
<evidence type="ECO:0000256" key="1">
    <source>
        <dbReference type="ARBA" id="ARBA00001966"/>
    </source>
</evidence>
<evidence type="ECO:0000256" key="9">
    <source>
        <dbReference type="ARBA" id="ARBA00047365"/>
    </source>
</evidence>
<dbReference type="Gene3D" id="3.30.70.20">
    <property type="match status" value="1"/>
</dbReference>
<dbReference type="GO" id="GO:0043364">
    <property type="term" value="F:glycyl-radical enzyme activating activity"/>
    <property type="evidence" value="ECO:0007669"/>
    <property type="project" value="InterPro"/>
</dbReference>
<keyword evidence="4" id="KW-0949">S-adenosyl-L-methionine</keyword>
<name>A0AAE3E9Y3_9FIRM</name>
<dbReference type="SFLD" id="SFLDG01066">
    <property type="entry name" value="organic_radical-activating_enz"/>
    <property type="match status" value="1"/>
</dbReference>
<dbReference type="EMBL" id="JAJEQR010000025">
    <property type="protein sequence ID" value="MCC2231276.1"/>
    <property type="molecule type" value="Genomic_DNA"/>
</dbReference>
<dbReference type="SUPFAM" id="SSF54862">
    <property type="entry name" value="4Fe-4S ferredoxins"/>
    <property type="match status" value="1"/>
</dbReference>
<comment type="catalytic activity">
    <reaction evidence="9">
        <text>glycyl-[protein] + reduced [flavodoxin] + S-adenosyl-L-methionine = glycin-2-yl radical-[protein] + semiquinone [flavodoxin] + 5'-deoxyadenosine + L-methionine + H(+)</text>
        <dbReference type="Rhea" id="RHEA:61976"/>
        <dbReference type="Rhea" id="RHEA-COMP:10622"/>
        <dbReference type="Rhea" id="RHEA-COMP:14480"/>
        <dbReference type="Rhea" id="RHEA-COMP:15993"/>
        <dbReference type="Rhea" id="RHEA-COMP:15994"/>
        <dbReference type="ChEBI" id="CHEBI:15378"/>
        <dbReference type="ChEBI" id="CHEBI:17319"/>
        <dbReference type="ChEBI" id="CHEBI:29947"/>
        <dbReference type="ChEBI" id="CHEBI:32722"/>
        <dbReference type="ChEBI" id="CHEBI:57618"/>
        <dbReference type="ChEBI" id="CHEBI:57844"/>
        <dbReference type="ChEBI" id="CHEBI:59789"/>
        <dbReference type="ChEBI" id="CHEBI:140311"/>
    </reaction>
</comment>
<dbReference type="PANTHER" id="PTHR30352">
    <property type="entry name" value="PYRUVATE FORMATE-LYASE-ACTIVATING ENZYME"/>
    <property type="match status" value="1"/>
</dbReference>
<dbReference type="InterPro" id="IPR001989">
    <property type="entry name" value="Radical_activat_CS"/>
</dbReference>
<feature type="domain" description="Radical SAM core" evidence="11">
    <location>
        <begin position="15"/>
        <end position="295"/>
    </location>
</feature>
<keyword evidence="6" id="KW-0560">Oxidoreductase</keyword>
<dbReference type="SUPFAM" id="SSF102114">
    <property type="entry name" value="Radical SAM enzymes"/>
    <property type="match status" value="1"/>
</dbReference>
<dbReference type="Proteomes" id="UP001198182">
    <property type="component" value="Unassembled WGS sequence"/>
</dbReference>
<dbReference type="InterPro" id="IPR017900">
    <property type="entry name" value="4Fe4S_Fe_S_CS"/>
</dbReference>
<organism evidence="12 13">
    <name type="scientific">Hominifimenecus microfluidus</name>
    <dbReference type="NCBI Taxonomy" id="2885348"/>
    <lineage>
        <taxon>Bacteria</taxon>
        <taxon>Bacillati</taxon>
        <taxon>Bacillota</taxon>
        <taxon>Clostridia</taxon>
        <taxon>Lachnospirales</taxon>
        <taxon>Lachnospiraceae</taxon>
        <taxon>Hominifimenecus</taxon>
    </lineage>
</organism>
<keyword evidence="8" id="KW-0411">Iron-sulfur</keyword>
<reference evidence="12" key="1">
    <citation type="submission" date="2021-10" db="EMBL/GenBank/DDBJ databases">
        <title>Anaerobic single-cell dispensing facilitates the cultivation of human gut bacteria.</title>
        <authorList>
            <person name="Afrizal A."/>
        </authorList>
    </citation>
    <scope>NUCLEOTIDE SEQUENCE</scope>
    <source>
        <strain evidence="12">CLA-AA-H215</strain>
    </source>
</reference>
<evidence type="ECO:0000256" key="6">
    <source>
        <dbReference type="ARBA" id="ARBA00023002"/>
    </source>
</evidence>
<keyword evidence="5" id="KW-0479">Metal-binding</keyword>
<sequence>MQTPLVFNIQKFSVHDGPGIRTTIFFKGCPLSCQWCHNPESQRFHKELMIFHNRCTACGACVKKCPNGANQIVDGKLVFDRTKCTGCGVCTDWCVNEAREVAGKEYTVKELVKEAEKDREFYETSGGGITLSGGEVMCQNMDFIEELCRILYNKGYSIAIDTSGYAPYENFKRILPYVDMFLYDLKHMDADAHKKYIGVDNDLILENLKRLSADGARIFIRLPLIDGVNATTQMIEQVIAFLTENHIRVDQVNLLPYHNTGQHKYNKLDRPYNEDGLMKKPVDELMNQFMEFFIEKGFSNIKIGG</sequence>
<evidence type="ECO:0000313" key="13">
    <source>
        <dbReference type="Proteomes" id="UP001198182"/>
    </source>
</evidence>
<dbReference type="Pfam" id="PF04055">
    <property type="entry name" value="Radical_SAM"/>
    <property type="match status" value="1"/>
</dbReference>
<dbReference type="GO" id="GO:0046872">
    <property type="term" value="F:metal ion binding"/>
    <property type="evidence" value="ECO:0007669"/>
    <property type="project" value="UniProtKB-KW"/>
</dbReference>
<dbReference type="Gene3D" id="3.20.20.70">
    <property type="entry name" value="Aldolase class I"/>
    <property type="match status" value="1"/>
</dbReference>
<gene>
    <name evidence="12" type="ORF">LKD81_09755</name>
</gene>
<dbReference type="RefSeq" id="WP_331466090.1">
    <property type="nucleotide sequence ID" value="NZ_JAJEQR010000025.1"/>
</dbReference>
<dbReference type="InterPro" id="IPR007197">
    <property type="entry name" value="rSAM"/>
</dbReference>
<evidence type="ECO:0000256" key="7">
    <source>
        <dbReference type="ARBA" id="ARBA00023004"/>
    </source>
</evidence>
<evidence type="ECO:0000256" key="4">
    <source>
        <dbReference type="ARBA" id="ARBA00022691"/>
    </source>
</evidence>
<evidence type="ECO:0000256" key="2">
    <source>
        <dbReference type="ARBA" id="ARBA00009777"/>
    </source>
</evidence>
<feature type="domain" description="4Fe-4S ferredoxin-type" evidence="10">
    <location>
        <begin position="76"/>
        <end position="104"/>
    </location>
</feature>
<dbReference type="NCBIfam" id="TIGR02494">
    <property type="entry name" value="PFLE_PFLC"/>
    <property type="match status" value="1"/>
</dbReference>
<dbReference type="InterPro" id="IPR050014">
    <property type="entry name" value="T4HPD_activ_SAM"/>
</dbReference>
<accession>A0AAE3E9Y3</accession>
<dbReference type="PROSITE" id="PS00198">
    <property type="entry name" value="4FE4S_FER_1"/>
    <property type="match status" value="1"/>
</dbReference>
<dbReference type="InterPro" id="IPR013785">
    <property type="entry name" value="Aldolase_TIM"/>
</dbReference>
<dbReference type="InterPro" id="IPR034457">
    <property type="entry name" value="Organic_radical-activating"/>
</dbReference>
<dbReference type="PIRSF" id="PIRSF000371">
    <property type="entry name" value="PFL_act_enz"/>
    <property type="match status" value="1"/>
</dbReference>
<evidence type="ECO:0000259" key="11">
    <source>
        <dbReference type="PROSITE" id="PS51918"/>
    </source>
</evidence>
<dbReference type="PROSITE" id="PS51918">
    <property type="entry name" value="RADICAL_SAM"/>
    <property type="match status" value="1"/>
</dbReference>
<feature type="domain" description="4Fe-4S ferredoxin-type" evidence="10">
    <location>
        <begin position="46"/>
        <end position="75"/>
    </location>
</feature>